<sequence>MDTTVCARELAFRGPHREADQAPAAALLLSNSPMVEEVAVTGPNRVMVRYDLRQVTFAEIESALEELGFHLDNSMLTRLRRAYYTYCEDTRRANLKVRSNCFGHCARRIFVREYQKHEHGCRDQRPEHWRSYW</sequence>
<dbReference type="Proteomes" id="UP000005289">
    <property type="component" value="Chromosome"/>
</dbReference>
<dbReference type="OrthoDB" id="5794343at2"/>
<organism evidence="1 2">
    <name type="scientific">Thioalkalivibrio paradoxus ARh 1</name>
    <dbReference type="NCBI Taxonomy" id="713585"/>
    <lineage>
        <taxon>Bacteria</taxon>
        <taxon>Pseudomonadati</taxon>
        <taxon>Pseudomonadota</taxon>
        <taxon>Gammaproteobacteria</taxon>
        <taxon>Chromatiales</taxon>
        <taxon>Ectothiorhodospiraceae</taxon>
        <taxon>Thioalkalivibrio</taxon>
    </lineage>
</organism>
<name>W0DL72_9GAMM</name>
<proteinExistence type="predicted"/>
<dbReference type="KEGG" id="tti:THITH_14820"/>
<dbReference type="RefSeq" id="WP_006747122.1">
    <property type="nucleotide sequence ID" value="NZ_CP007029.1"/>
</dbReference>
<gene>
    <name evidence="1" type="ORF">THITH_14820</name>
</gene>
<evidence type="ECO:0000313" key="1">
    <source>
        <dbReference type="EMBL" id="AHE99339.1"/>
    </source>
</evidence>
<dbReference type="STRING" id="713585.THITH_14820"/>
<accession>W0DL72</accession>
<dbReference type="AlphaFoldDB" id="W0DL72"/>
<dbReference type="HOGENOM" id="CLU_141680_0_0_6"/>
<protein>
    <recommendedName>
        <fullName evidence="3">HMA domain-containing protein</fullName>
    </recommendedName>
</protein>
<dbReference type="EMBL" id="CP007029">
    <property type="protein sequence ID" value="AHE99339.1"/>
    <property type="molecule type" value="Genomic_DNA"/>
</dbReference>
<reference evidence="1 2" key="1">
    <citation type="submission" date="2013-12" db="EMBL/GenBank/DDBJ databases">
        <authorList>
            <consortium name="DOE Joint Genome Institute"/>
            <person name="Muyzer G."/>
            <person name="Huntemann M."/>
            <person name="Han J."/>
            <person name="Chen A."/>
            <person name="Kyrpides N."/>
            <person name="Mavromatis K."/>
            <person name="Markowitz V."/>
            <person name="Palaniappan K."/>
            <person name="Ivanova N."/>
            <person name="Schaumberg A."/>
            <person name="Pati A."/>
            <person name="Liolios K."/>
            <person name="Nordberg H.P."/>
            <person name="Cantor M.N."/>
            <person name="Hua S.X."/>
            <person name="Woyke T."/>
        </authorList>
    </citation>
    <scope>NUCLEOTIDE SEQUENCE [LARGE SCALE GENOMIC DNA]</scope>
    <source>
        <strain evidence="1 2">ARh 1</strain>
    </source>
</reference>
<evidence type="ECO:0000313" key="2">
    <source>
        <dbReference type="Proteomes" id="UP000005289"/>
    </source>
</evidence>
<evidence type="ECO:0008006" key="3">
    <source>
        <dbReference type="Google" id="ProtNLM"/>
    </source>
</evidence>
<keyword evidence="2" id="KW-1185">Reference proteome</keyword>